<feature type="compositionally biased region" description="Pro residues" evidence="2">
    <location>
        <begin position="502"/>
        <end position="525"/>
    </location>
</feature>
<feature type="compositionally biased region" description="Gly residues" evidence="2">
    <location>
        <begin position="642"/>
        <end position="671"/>
    </location>
</feature>
<organism evidence="3 4">
    <name type="scientific">Edaphochlamys debaryana</name>
    <dbReference type="NCBI Taxonomy" id="47281"/>
    <lineage>
        <taxon>Eukaryota</taxon>
        <taxon>Viridiplantae</taxon>
        <taxon>Chlorophyta</taxon>
        <taxon>core chlorophytes</taxon>
        <taxon>Chlorophyceae</taxon>
        <taxon>CS clade</taxon>
        <taxon>Chlamydomonadales</taxon>
        <taxon>Chlamydomonadales incertae sedis</taxon>
        <taxon>Edaphochlamys</taxon>
    </lineage>
</organism>
<name>A0A836BSR1_9CHLO</name>
<protein>
    <submittedName>
        <fullName evidence="3">Uncharacterized protein</fullName>
    </submittedName>
</protein>
<evidence type="ECO:0000256" key="2">
    <source>
        <dbReference type="SAM" id="MobiDB-lite"/>
    </source>
</evidence>
<gene>
    <name evidence="3" type="ORF">HYH03_013946</name>
</gene>
<feature type="coiled-coil region" evidence="1">
    <location>
        <begin position="11"/>
        <end position="59"/>
    </location>
</feature>
<dbReference type="Proteomes" id="UP000612055">
    <property type="component" value="Unassembled WGS sequence"/>
</dbReference>
<feature type="region of interest" description="Disordered" evidence="2">
    <location>
        <begin position="551"/>
        <end position="674"/>
    </location>
</feature>
<reference evidence="3" key="1">
    <citation type="journal article" date="2020" name="bioRxiv">
        <title>Comparative genomics of Chlamydomonas.</title>
        <authorList>
            <person name="Craig R.J."/>
            <person name="Hasan A.R."/>
            <person name="Ness R.W."/>
            <person name="Keightley P.D."/>
        </authorList>
    </citation>
    <scope>NUCLEOTIDE SEQUENCE</scope>
    <source>
        <strain evidence="3">CCAP 11/70</strain>
    </source>
</reference>
<feature type="coiled-coil region" evidence="1">
    <location>
        <begin position="327"/>
        <end position="382"/>
    </location>
</feature>
<feature type="region of interest" description="Disordered" evidence="2">
    <location>
        <begin position="502"/>
        <end position="536"/>
    </location>
</feature>
<feature type="region of interest" description="Disordered" evidence="2">
    <location>
        <begin position="695"/>
        <end position="724"/>
    </location>
</feature>
<dbReference type="EMBL" id="JAEHOE010000097">
    <property type="protein sequence ID" value="KAG2487377.1"/>
    <property type="molecule type" value="Genomic_DNA"/>
</dbReference>
<dbReference type="OrthoDB" id="551845at2759"/>
<proteinExistence type="predicted"/>
<accession>A0A836BSR1</accession>
<dbReference type="PANTHER" id="PTHR23159:SF66">
    <property type="entry name" value="OS04G0158400 PROTEIN"/>
    <property type="match status" value="1"/>
</dbReference>
<feature type="coiled-coil region" evidence="1">
    <location>
        <begin position="217"/>
        <end position="280"/>
    </location>
</feature>
<keyword evidence="4" id="KW-1185">Reference proteome</keyword>
<dbReference type="AlphaFoldDB" id="A0A836BSR1"/>
<evidence type="ECO:0000313" key="3">
    <source>
        <dbReference type="EMBL" id="KAG2487377.1"/>
    </source>
</evidence>
<evidence type="ECO:0000256" key="1">
    <source>
        <dbReference type="SAM" id="Coils"/>
    </source>
</evidence>
<dbReference type="PANTHER" id="PTHR23159">
    <property type="entry name" value="CENTROSOMAL PROTEIN 2"/>
    <property type="match status" value="1"/>
</dbReference>
<feature type="compositionally biased region" description="Gly residues" evidence="2">
    <location>
        <begin position="701"/>
        <end position="724"/>
    </location>
</feature>
<keyword evidence="1" id="KW-0175">Coiled coil</keyword>
<sequence>MSGSPKRADPLRDAEARVRALTREVGTLREDLRREVKRRERAVAQAKEHEEARQQADARAAELSYSNRKLSTELDTLHEAARSGAERDRRALRGLREGLAAVEAAVASRRQQGATEVRLLAETHAALRQLLLGSSGGNPSAASGSGTEALLANVTGLSSAAAPKAEALMAAAAGHTARLAGLLAGEGDTTAGTGAGPGPGSAGHSAAMIIARGGPANGSWDMEKEQLKDEVVRLRAELGLLEERGAGRTSAVALELQQSLREAHAELARLRAEVVHLNAAGQAAAREQQALTGALEEARLRLKQQDQLHAALVCTARQSEDSSLGVMAELQARRVALEGEVSSLNEQLGALRQQVAELLQERRSLEGMLEAREQELREVKASILEQGADIRSALSLLGRTGPALGAASTQAPASSSAMLAASSASALESQLALWPGPSAPAPAAAPMSSTSAAPAGSTASALAAAAAANPALAAALAPYQNAAAAIGSALAAAAAITPVPPPLPSSASAPPPRALPPPPPPPLPHLMPDLQPQTSPLADLTSALNQWPGLQRARSAAVPKPPSRAWASEDVPPPAVAATVAGPSARGIRAPQPAASSYNPSAGLFPRSKDVSSAANADPGPSVAPRPLAGQAGVRWADQEPDGGGGGWRHGGGGPGFGPGGGGAGGGGGGRAPLAGEALMQHAMRGGFSEAHPRSAQYTVDGGGGLRQGDAGGGGVGSRSGAGGRLAALRRDMRSLEEEFADMEASLALASRGGR</sequence>
<evidence type="ECO:0000313" key="4">
    <source>
        <dbReference type="Proteomes" id="UP000612055"/>
    </source>
</evidence>
<comment type="caution">
    <text evidence="3">The sequence shown here is derived from an EMBL/GenBank/DDBJ whole genome shotgun (WGS) entry which is preliminary data.</text>
</comment>